<dbReference type="Proteomes" id="UP000197174">
    <property type="component" value="Unassembled WGS sequence"/>
</dbReference>
<gene>
    <name evidence="7" type="ORF">B5D80_14830</name>
</gene>
<dbReference type="Pfam" id="PF01494">
    <property type="entry name" value="FAD_binding_3"/>
    <property type="match status" value="1"/>
</dbReference>
<evidence type="ECO:0000256" key="3">
    <source>
        <dbReference type="ARBA" id="ARBA00023002"/>
    </source>
</evidence>
<dbReference type="InterPro" id="IPR036188">
    <property type="entry name" value="FAD/NAD-bd_sf"/>
</dbReference>
<keyword evidence="8" id="KW-1185">Reference proteome</keyword>
<accession>A0A246RLT7</accession>
<evidence type="ECO:0000256" key="4">
    <source>
        <dbReference type="ARBA" id="ARBA00023033"/>
    </source>
</evidence>
<dbReference type="GO" id="GO:0004497">
    <property type="term" value="F:monooxygenase activity"/>
    <property type="evidence" value="ECO:0007669"/>
    <property type="project" value="UniProtKB-KW"/>
</dbReference>
<feature type="domain" description="FAD-dependent oxidoreductase 2 FAD-binding" evidence="5">
    <location>
        <begin position="2"/>
        <end position="32"/>
    </location>
</feature>
<dbReference type="GO" id="GO:0071949">
    <property type="term" value="F:FAD binding"/>
    <property type="evidence" value="ECO:0007669"/>
    <property type="project" value="InterPro"/>
</dbReference>
<keyword evidence="1" id="KW-0285">Flavoprotein</keyword>
<proteinExistence type="predicted"/>
<dbReference type="InterPro" id="IPR003953">
    <property type="entry name" value="FAD-dep_OxRdtase_2_FAD-bd"/>
</dbReference>
<evidence type="ECO:0000259" key="5">
    <source>
        <dbReference type="Pfam" id="PF00890"/>
    </source>
</evidence>
<dbReference type="AlphaFoldDB" id="A0A246RLT7"/>
<evidence type="ECO:0000256" key="1">
    <source>
        <dbReference type="ARBA" id="ARBA00022630"/>
    </source>
</evidence>
<dbReference type="Gene3D" id="3.50.50.60">
    <property type="entry name" value="FAD/NAD(P)-binding domain"/>
    <property type="match status" value="1"/>
</dbReference>
<evidence type="ECO:0000313" key="7">
    <source>
        <dbReference type="EMBL" id="OWV07426.1"/>
    </source>
</evidence>
<dbReference type="InterPro" id="IPR002938">
    <property type="entry name" value="FAD-bd"/>
</dbReference>
<sequence>MDVLVIGAGTGGMCLAHGLRQAGINVAVYERDRTRSDGLHGYRVGIDPHGSRALKACLPDQLYRTFVATCARAPEHFVFFDERLRPTLALPLRPATDDVDSERSVSRMTLRQVLFTGMQDVIHFDKTFVRYQHQADGRVTAHFADGTTATGDLLVAADGVNSAVRRQYLPHARTEDTGIVAIAAKVPMTPRTTALLPTRFFPGIGMVLAPGGKSCILHWMEFPWDDQGRPRNDDELLARWPGLLFDNTRDYLNWGIAAAADKFPADVTRYGGDELIRTALRMTPTWSPRLRELFALGDPSTAFAITIRTSVPVPAWPSTNVTLLGDAIHTMTPGRGVGANTALRDAQRLTDELTLVRDGRKGLVEAVHDYETKMIEYGFQAVRDSREQMTADALVHKPVLGRVALAGMRSYLRVVDRVPALKRRMIDGLYEYRGGQD</sequence>
<dbReference type="Pfam" id="PF00890">
    <property type="entry name" value="FAD_binding_2"/>
    <property type="match status" value="1"/>
</dbReference>
<comment type="caution">
    <text evidence="7">The sequence shown here is derived from an EMBL/GenBank/DDBJ whole genome shotgun (WGS) entry which is preliminary data.</text>
</comment>
<keyword evidence="2" id="KW-0274">FAD</keyword>
<feature type="domain" description="FAD-binding" evidence="6">
    <location>
        <begin position="315"/>
        <end position="361"/>
    </location>
</feature>
<protein>
    <submittedName>
        <fullName evidence="7">FAD-binding monooxygenase</fullName>
    </submittedName>
</protein>
<reference evidence="7 8" key="1">
    <citation type="submission" date="2017-03" db="EMBL/GenBank/DDBJ databases">
        <title>Whole genome sequence of Micromonospora wenchangensis, isolated from mangrove soil.</title>
        <authorList>
            <person name="Yang H."/>
        </authorList>
    </citation>
    <scope>NUCLEOTIDE SEQUENCE [LARGE SCALE GENOMIC DNA]</scope>
    <source>
        <strain evidence="7 8">CCTCC AA 2012002</strain>
    </source>
</reference>
<keyword evidence="3" id="KW-0560">Oxidoreductase</keyword>
<dbReference type="PANTHER" id="PTHR47178">
    <property type="entry name" value="MONOOXYGENASE, FAD-BINDING"/>
    <property type="match status" value="1"/>
</dbReference>
<organism evidence="7 8">
    <name type="scientific">Micromonospora wenchangensis</name>
    <dbReference type="NCBI Taxonomy" id="1185415"/>
    <lineage>
        <taxon>Bacteria</taxon>
        <taxon>Bacillati</taxon>
        <taxon>Actinomycetota</taxon>
        <taxon>Actinomycetes</taxon>
        <taxon>Micromonosporales</taxon>
        <taxon>Micromonosporaceae</taxon>
        <taxon>Micromonospora</taxon>
    </lineage>
</organism>
<evidence type="ECO:0000313" key="8">
    <source>
        <dbReference type="Proteomes" id="UP000197174"/>
    </source>
</evidence>
<dbReference type="PANTHER" id="PTHR47178:SF5">
    <property type="entry name" value="FAD-BINDING DOMAIN-CONTAINING PROTEIN"/>
    <property type="match status" value="1"/>
</dbReference>
<dbReference type="PRINTS" id="PR00420">
    <property type="entry name" value="RNGMNOXGNASE"/>
</dbReference>
<dbReference type="SUPFAM" id="SSF51905">
    <property type="entry name" value="FAD/NAD(P)-binding domain"/>
    <property type="match status" value="1"/>
</dbReference>
<dbReference type="RefSeq" id="WP_088644447.1">
    <property type="nucleotide sequence ID" value="NZ_MZMV01000021.1"/>
</dbReference>
<evidence type="ECO:0000259" key="6">
    <source>
        <dbReference type="Pfam" id="PF01494"/>
    </source>
</evidence>
<keyword evidence="4 7" id="KW-0503">Monooxygenase</keyword>
<evidence type="ECO:0000256" key="2">
    <source>
        <dbReference type="ARBA" id="ARBA00022827"/>
    </source>
</evidence>
<name>A0A246RLT7_9ACTN</name>
<dbReference type="EMBL" id="MZMV01000021">
    <property type="protein sequence ID" value="OWV07426.1"/>
    <property type="molecule type" value="Genomic_DNA"/>
</dbReference>
<dbReference type="OrthoDB" id="3322136at2"/>